<evidence type="ECO:0000313" key="3">
    <source>
        <dbReference type="Proteomes" id="UP000292307"/>
    </source>
</evidence>
<dbReference type="SUPFAM" id="SSF46785">
    <property type="entry name" value="Winged helix' DNA-binding domain"/>
    <property type="match status" value="1"/>
</dbReference>
<name>A0A411X4A9_9BURK</name>
<reference evidence="1" key="3">
    <citation type="submission" date="2022-12" db="EMBL/GenBank/DDBJ databases">
        <authorList>
            <person name="Sun Q."/>
            <person name="Kim S."/>
        </authorList>
    </citation>
    <scope>NUCLEOTIDE SEQUENCE</scope>
    <source>
        <strain evidence="1">KCTC 12343</strain>
    </source>
</reference>
<proteinExistence type="predicted"/>
<gene>
    <name evidence="2" type="ORF">EYF70_25305</name>
    <name evidence="1" type="ORF">GCM10007387_50480</name>
</gene>
<dbReference type="InterPro" id="IPR000944">
    <property type="entry name" value="Tscrpt_reg_Rrf2"/>
</dbReference>
<protein>
    <submittedName>
        <fullName evidence="1">Rrf2 family transcriptional regulator</fullName>
    </submittedName>
</protein>
<keyword evidence="3" id="KW-1185">Reference proteome</keyword>
<dbReference type="InterPro" id="IPR036390">
    <property type="entry name" value="WH_DNA-bd_sf"/>
</dbReference>
<organism evidence="1 4">
    <name type="scientific">Pseudoduganella albidiflava</name>
    <dbReference type="NCBI Taxonomy" id="321983"/>
    <lineage>
        <taxon>Bacteria</taxon>
        <taxon>Pseudomonadati</taxon>
        <taxon>Pseudomonadota</taxon>
        <taxon>Betaproteobacteria</taxon>
        <taxon>Burkholderiales</taxon>
        <taxon>Oxalobacteraceae</taxon>
        <taxon>Telluria group</taxon>
        <taxon>Pseudoduganella</taxon>
    </lineage>
</organism>
<evidence type="ECO:0000313" key="4">
    <source>
        <dbReference type="Proteomes" id="UP000628442"/>
    </source>
</evidence>
<evidence type="ECO:0000313" key="1">
    <source>
        <dbReference type="EMBL" id="GGY61799.1"/>
    </source>
</evidence>
<dbReference type="Proteomes" id="UP000292307">
    <property type="component" value="Chromosome"/>
</dbReference>
<dbReference type="EMBL" id="CP036401">
    <property type="protein sequence ID" value="QBI03764.1"/>
    <property type="molecule type" value="Genomic_DNA"/>
</dbReference>
<sequence>MRHDGRLSRMLHVLIHMDKRGGKTTSETIALMLGTNPVVVRRTMAPLKHAGLVTSDGGVGGGWSLARAIHGVTVRDVYKALGSPAALAINVAVDHKTCPVEQAVVARLGAVFQRTEEFMLERMGEVTLGALAEHVSGTDQPDFT</sequence>
<dbReference type="PROSITE" id="PS51197">
    <property type="entry name" value="HTH_RRF2_2"/>
    <property type="match status" value="1"/>
</dbReference>
<dbReference type="PANTHER" id="PTHR33221">
    <property type="entry name" value="WINGED HELIX-TURN-HELIX TRANSCRIPTIONAL REGULATOR, RRF2 FAMILY"/>
    <property type="match status" value="1"/>
</dbReference>
<dbReference type="Gene3D" id="1.10.10.10">
    <property type="entry name" value="Winged helix-like DNA-binding domain superfamily/Winged helix DNA-binding domain"/>
    <property type="match status" value="1"/>
</dbReference>
<dbReference type="EMBL" id="BMWV01000015">
    <property type="protein sequence ID" value="GGY61799.1"/>
    <property type="molecule type" value="Genomic_DNA"/>
</dbReference>
<dbReference type="InterPro" id="IPR036388">
    <property type="entry name" value="WH-like_DNA-bd_sf"/>
</dbReference>
<accession>A0A411X4A9</accession>
<dbReference type="PANTHER" id="PTHR33221:SF15">
    <property type="entry name" value="HTH-TYPE TRANSCRIPTIONAL REGULATOR YWGB-RELATED"/>
    <property type="match status" value="1"/>
</dbReference>
<reference evidence="1" key="1">
    <citation type="journal article" date="2014" name="Int. J. Syst. Evol. Microbiol.">
        <title>Complete genome sequence of Corynebacterium casei LMG S-19264T (=DSM 44701T), isolated from a smear-ripened cheese.</title>
        <authorList>
            <consortium name="US DOE Joint Genome Institute (JGI-PGF)"/>
            <person name="Walter F."/>
            <person name="Albersmeier A."/>
            <person name="Kalinowski J."/>
            <person name="Ruckert C."/>
        </authorList>
    </citation>
    <scope>NUCLEOTIDE SEQUENCE</scope>
    <source>
        <strain evidence="1">KCTC 12343</strain>
    </source>
</reference>
<reference evidence="2 3" key="2">
    <citation type="submission" date="2019-02" db="EMBL/GenBank/DDBJ databases">
        <title>Draft Genome Sequences of Six Type Strains of the Genus Massilia.</title>
        <authorList>
            <person name="Miess H."/>
            <person name="Frediansyhah A."/>
            <person name="Gross H."/>
        </authorList>
    </citation>
    <scope>NUCLEOTIDE SEQUENCE [LARGE SCALE GENOMIC DNA]</scope>
    <source>
        <strain evidence="2 3">DSM 17472</strain>
    </source>
</reference>
<dbReference type="OrthoDB" id="9800506at2"/>
<evidence type="ECO:0000313" key="2">
    <source>
        <dbReference type="EMBL" id="QBI03764.1"/>
    </source>
</evidence>
<dbReference type="Pfam" id="PF02082">
    <property type="entry name" value="Rrf2"/>
    <property type="match status" value="1"/>
</dbReference>
<dbReference type="Proteomes" id="UP000628442">
    <property type="component" value="Unassembled WGS sequence"/>
</dbReference>
<dbReference type="GO" id="GO:0005829">
    <property type="term" value="C:cytosol"/>
    <property type="evidence" value="ECO:0007669"/>
    <property type="project" value="TreeGrafter"/>
</dbReference>
<dbReference type="AlphaFoldDB" id="A0A411X4A9"/>
<dbReference type="GO" id="GO:0003700">
    <property type="term" value="F:DNA-binding transcription factor activity"/>
    <property type="evidence" value="ECO:0007669"/>
    <property type="project" value="TreeGrafter"/>
</dbReference>